<keyword evidence="4" id="KW-1185">Reference proteome</keyword>
<dbReference type="Proteomes" id="UP000481421">
    <property type="component" value="Unassembled WGS sequence"/>
</dbReference>
<dbReference type="Gene3D" id="4.10.430.10">
    <property type="entry name" value="Histone-like protein H-NS, C-terminal domain"/>
    <property type="match status" value="1"/>
</dbReference>
<evidence type="ECO:0000259" key="2">
    <source>
        <dbReference type="SMART" id="SM00528"/>
    </source>
</evidence>
<accession>A0A6B3RSC5</accession>
<dbReference type="InterPro" id="IPR037150">
    <property type="entry name" value="H-NS_C_dom_sf"/>
</dbReference>
<organism evidence="3 4">
    <name type="scientific">Pseudotabrizicola algicola</name>
    <dbReference type="NCBI Taxonomy" id="2709381"/>
    <lineage>
        <taxon>Bacteria</taxon>
        <taxon>Pseudomonadati</taxon>
        <taxon>Pseudomonadota</taxon>
        <taxon>Alphaproteobacteria</taxon>
        <taxon>Rhodobacterales</taxon>
        <taxon>Paracoccaceae</taxon>
        <taxon>Pseudotabrizicola</taxon>
    </lineage>
</organism>
<dbReference type="AlphaFoldDB" id="A0A6B3RSC5"/>
<feature type="region of interest" description="Disordered" evidence="1">
    <location>
        <begin position="58"/>
        <end position="86"/>
    </location>
</feature>
<dbReference type="GO" id="GO:0003677">
    <property type="term" value="F:DNA binding"/>
    <property type="evidence" value="ECO:0007669"/>
    <property type="project" value="InterPro"/>
</dbReference>
<reference evidence="3 4" key="1">
    <citation type="submission" date="2020-02" db="EMBL/GenBank/DDBJ databases">
        <title>Rhodobacter algicola sp. nov., isolated from microalga culture.</title>
        <authorList>
            <person name="Park C.-Y."/>
        </authorList>
    </citation>
    <scope>NUCLEOTIDE SEQUENCE [LARGE SCALE GENOMIC DNA]</scope>
    <source>
        <strain evidence="3 4">ETT8</strain>
    </source>
</reference>
<dbReference type="SMART" id="SM00528">
    <property type="entry name" value="HNS"/>
    <property type="match status" value="1"/>
</dbReference>
<evidence type="ECO:0000313" key="3">
    <source>
        <dbReference type="EMBL" id="NEX48411.1"/>
    </source>
</evidence>
<dbReference type="RefSeq" id="WP_164615068.1">
    <property type="nucleotide sequence ID" value="NZ_JAAIKE010000011.1"/>
</dbReference>
<evidence type="ECO:0000313" key="4">
    <source>
        <dbReference type="Proteomes" id="UP000481421"/>
    </source>
</evidence>
<dbReference type="SUPFAM" id="SSF81273">
    <property type="entry name" value="H-NS histone-like proteins"/>
    <property type="match status" value="1"/>
</dbReference>
<protein>
    <submittedName>
        <fullName evidence="3">H-NS histone family protein</fullName>
    </submittedName>
</protein>
<dbReference type="InterPro" id="IPR027444">
    <property type="entry name" value="H-NS_C_dom"/>
</dbReference>
<sequence length="106" mass="11730">MPDFNLAAMSLAELRDLQKSVAKAISTFEVRQKAEAREKVEMLAKELGFTLAELAGLGEPKRKRSPSTKTFRHPENPTLTWSGRGRKPGWFAAHVDPGNNPDDLLG</sequence>
<proteinExistence type="predicted"/>
<comment type="caution">
    <text evidence="3">The sequence shown here is derived from an EMBL/GenBank/DDBJ whole genome shotgun (WGS) entry which is preliminary data.</text>
</comment>
<dbReference type="EMBL" id="JAAIKE010000011">
    <property type="protein sequence ID" value="NEX48411.1"/>
    <property type="molecule type" value="Genomic_DNA"/>
</dbReference>
<name>A0A6B3RSC5_9RHOB</name>
<dbReference type="Pfam" id="PF00816">
    <property type="entry name" value="Histone_HNS"/>
    <property type="match status" value="1"/>
</dbReference>
<gene>
    <name evidence="3" type="ORF">G3572_19570</name>
</gene>
<evidence type="ECO:0000256" key="1">
    <source>
        <dbReference type="SAM" id="MobiDB-lite"/>
    </source>
</evidence>
<feature type="domain" description="DNA-binding protein H-NS-like C-terminal" evidence="2">
    <location>
        <begin position="61"/>
        <end position="106"/>
    </location>
</feature>